<dbReference type="GO" id="GO:0016746">
    <property type="term" value="F:acyltransferase activity"/>
    <property type="evidence" value="ECO:0007669"/>
    <property type="project" value="UniProtKB-KW"/>
</dbReference>
<gene>
    <name evidence="4" type="ORF">Q9K01_09180</name>
</gene>
<evidence type="ECO:0000259" key="3">
    <source>
        <dbReference type="PROSITE" id="PS51186"/>
    </source>
</evidence>
<dbReference type="CDD" id="cd04301">
    <property type="entry name" value="NAT_SF"/>
    <property type="match status" value="1"/>
</dbReference>
<dbReference type="PROSITE" id="PS51186">
    <property type="entry name" value="GNAT"/>
    <property type="match status" value="1"/>
</dbReference>
<dbReference type="Proteomes" id="UP001235664">
    <property type="component" value="Unassembled WGS sequence"/>
</dbReference>
<sequence>MTQDETIDAIMQVMERAFDPYWREAWNRRQVTDSFALPSTHALLIDAQGNIAHHPAETIGFVLSRIVLDEEELLLVAIAPEYRGKQLGKRLIEHSASAARDRGATRLFLEMRANNPADRVYRAAGFERIGMRKDYYRTADGEKLDAITFGRNLTN</sequence>
<organism evidence="4 5">
    <name type="scientific">Qipengyuania benthica</name>
    <dbReference type="NCBI Taxonomy" id="3067651"/>
    <lineage>
        <taxon>Bacteria</taxon>
        <taxon>Pseudomonadati</taxon>
        <taxon>Pseudomonadota</taxon>
        <taxon>Alphaproteobacteria</taxon>
        <taxon>Sphingomonadales</taxon>
        <taxon>Erythrobacteraceae</taxon>
        <taxon>Qipengyuania</taxon>
    </lineage>
</organism>
<dbReference type="PANTHER" id="PTHR43420">
    <property type="entry name" value="ACETYLTRANSFERASE"/>
    <property type="match status" value="1"/>
</dbReference>
<protein>
    <submittedName>
        <fullName evidence="4">GNAT family N-acetyltransferase</fullName>
        <ecNumber evidence="4">2.3.1.-</ecNumber>
    </submittedName>
</protein>
<dbReference type="InterPro" id="IPR050680">
    <property type="entry name" value="YpeA/RimI_acetyltransf"/>
</dbReference>
<keyword evidence="1 4" id="KW-0808">Transferase</keyword>
<comment type="caution">
    <text evidence="4">The sequence shown here is derived from an EMBL/GenBank/DDBJ whole genome shotgun (WGS) entry which is preliminary data.</text>
</comment>
<name>A0ABT9H908_9SPHN</name>
<proteinExistence type="predicted"/>
<dbReference type="InterPro" id="IPR000182">
    <property type="entry name" value="GNAT_dom"/>
</dbReference>
<dbReference type="EMBL" id="JAVAIL010000003">
    <property type="protein sequence ID" value="MDP4539794.1"/>
    <property type="molecule type" value="Genomic_DNA"/>
</dbReference>
<dbReference type="PANTHER" id="PTHR43420:SF44">
    <property type="entry name" value="ACETYLTRANSFERASE YPEA"/>
    <property type="match status" value="1"/>
</dbReference>
<dbReference type="RefSeq" id="WP_305929947.1">
    <property type="nucleotide sequence ID" value="NZ_JAVAIL010000003.1"/>
</dbReference>
<evidence type="ECO:0000313" key="5">
    <source>
        <dbReference type="Proteomes" id="UP001235664"/>
    </source>
</evidence>
<reference evidence="4 5" key="1">
    <citation type="submission" date="2023-08" db="EMBL/GenBank/DDBJ databases">
        <title>genomic of DY56.</title>
        <authorList>
            <person name="Wang Y."/>
        </authorList>
    </citation>
    <scope>NUCLEOTIDE SEQUENCE [LARGE SCALE GENOMIC DNA]</scope>
    <source>
        <strain evidence="4 5">DY56-A-20</strain>
    </source>
</reference>
<accession>A0ABT9H908</accession>
<dbReference type="Pfam" id="PF00583">
    <property type="entry name" value="Acetyltransf_1"/>
    <property type="match status" value="1"/>
</dbReference>
<dbReference type="EC" id="2.3.1.-" evidence="4"/>
<feature type="domain" description="N-acetyltransferase" evidence="3">
    <location>
        <begin position="1"/>
        <end position="154"/>
    </location>
</feature>
<keyword evidence="5" id="KW-1185">Reference proteome</keyword>
<dbReference type="Gene3D" id="3.40.630.30">
    <property type="match status" value="1"/>
</dbReference>
<evidence type="ECO:0000256" key="2">
    <source>
        <dbReference type="ARBA" id="ARBA00023315"/>
    </source>
</evidence>
<dbReference type="InterPro" id="IPR016181">
    <property type="entry name" value="Acyl_CoA_acyltransferase"/>
</dbReference>
<dbReference type="SUPFAM" id="SSF55729">
    <property type="entry name" value="Acyl-CoA N-acyltransferases (Nat)"/>
    <property type="match status" value="1"/>
</dbReference>
<evidence type="ECO:0000256" key="1">
    <source>
        <dbReference type="ARBA" id="ARBA00022679"/>
    </source>
</evidence>
<keyword evidence="2 4" id="KW-0012">Acyltransferase</keyword>
<evidence type="ECO:0000313" key="4">
    <source>
        <dbReference type="EMBL" id="MDP4539794.1"/>
    </source>
</evidence>